<dbReference type="SUPFAM" id="SSF47413">
    <property type="entry name" value="lambda repressor-like DNA-binding domains"/>
    <property type="match status" value="1"/>
</dbReference>
<organism evidence="3 4">
    <name type="scientific">Sphingomonas jinjuensis</name>
    <dbReference type="NCBI Taxonomy" id="535907"/>
    <lineage>
        <taxon>Bacteria</taxon>
        <taxon>Pseudomonadati</taxon>
        <taxon>Pseudomonadota</taxon>
        <taxon>Alphaproteobacteria</taxon>
        <taxon>Sphingomonadales</taxon>
        <taxon>Sphingomonadaceae</taxon>
        <taxon>Sphingomonas</taxon>
    </lineage>
</organism>
<evidence type="ECO:0000259" key="2">
    <source>
        <dbReference type="PROSITE" id="PS50943"/>
    </source>
</evidence>
<dbReference type="CDD" id="cd00093">
    <property type="entry name" value="HTH_XRE"/>
    <property type="match status" value="1"/>
</dbReference>
<dbReference type="InterPro" id="IPR052345">
    <property type="entry name" value="Rad_response_metalloprotease"/>
</dbReference>
<dbReference type="EMBL" id="JACIEV010000003">
    <property type="protein sequence ID" value="MBB4153585.1"/>
    <property type="molecule type" value="Genomic_DNA"/>
</dbReference>
<sequence>MPGVEGFVPARLRMARGARALRQKELAELVERADTTISKWESDDHDQKPDPAVLPRLAEVLGVEVSWFFKPVDRAKGAAFFRSMKSELGRMRDKAEAKLGFVEAIDNALSEHVELPTVDVPDLIGDRDFRTLRIADIEHYARALREHWSLGEEPIEDLLLVIENAGIVVAQDEIGSTKLDGVSRWAENGRPYILLARDKNVGVRRRFDAGHELGHVVLHRRVSPQKLAEHFTLIEEQAMAFAGAFLLPESSFGDDVYSLSLEALLSIKPKWKVAVAAMIKRLAAMERITPEYERRLWQYYSYRRWRGFEPLDGELPVEQPHNLAASIEMILDEGIVSRADLVREIGLSAADIANLSGLSEEYLSPVPPNLVRLKPSMRVVGARTDGDAEIVSLSDRRKP</sequence>
<dbReference type="Proteomes" id="UP000529795">
    <property type="component" value="Unassembled WGS sequence"/>
</dbReference>
<gene>
    <name evidence="3" type="ORF">GGQ80_001487</name>
</gene>
<name>A0A840FJU4_9SPHN</name>
<dbReference type="Gene3D" id="1.10.10.2910">
    <property type="match status" value="1"/>
</dbReference>
<dbReference type="AlphaFoldDB" id="A0A840FJU4"/>
<dbReference type="PANTHER" id="PTHR43236">
    <property type="entry name" value="ANTITOXIN HIGA1"/>
    <property type="match status" value="1"/>
</dbReference>
<dbReference type="GO" id="GO:0003677">
    <property type="term" value="F:DNA binding"/>
    <property type="evidence" value="ECO:0007669"/>
    <property type="project" value="UniProtKB-KW"/>
</dbReference>
<dbReference type="Pfam" id="PF06114">
    <property type="entry name" value="Peptidase_M78"/>
    <property type="match status" value="1"/>
</dbReference>
<keyword evidence="3" id="KW-0238">DNA-binding</keyword>
<accession>A0A840FJU4</accession>
<dbReference type="PANTHER" id="PTHR43236:SF1">
    <property type="entry name" value="BLL7220 PROTEIN"/>
    <property type="match status" value="1"/>
</dbReference>
<evidence type="ECO:0000313" key="3">
    <source>
        <dbReference type="EMBL" id="MBB4153585.1"/>
    </source>
</evidence>
<comment type="similarity">
    <text evidence="1">Belongs to the short-chain fatty acyl-CoA assimilation regulator (ScfR) family.</text>
</comment>
<proteinExistence type="inferred from homology"/>
<reference evidence="3 4" key="1">
    <citation type="submission" date="2020-08" db="EMBL/GenBank/DDBJ databases">
        <title>Genomic Encyclopedia of Type Strains, Phase IV (KMG-IV): sequencing the most valuable type-strain genomes for metagenomic binning, comparative biology and taxonomic classification.</title>
        <authorList>
            <person name="Goeker M."/>
        </authorList>
    </citation>
    <scope>NUCLEOTIDE SEQUENCE [LARGE SCALE GENOMIC DNA]</scope>
    <source>
        <strain evidence="3 4">YC6723</strain>
    </source>
</reference>
<dbReference type="RefSeq" id="WP_183983251.1">
    <property type="nucleotide sequence ID" value="NZ_JACIEV010000003.1"/>
</dbReference>
<dbReference type="InterPro" id="IPR001387">
    <property type="entry name" value="Cro/C1-type_HTH"/>
</dbReference>
<dbReference type="PROSITE" id="PS50943">
    <property type="entry name" value="HTH_CROC1"/>
    <property type="match status" value="1"/>
</dbReference>
<dbReference type="Gene3D" id="1.10.260.40">
    <property type="entry name" value="lambda repressor-like DNA-binding domains"/>
    <property type="match status" value="1"/>
</dbReference>
<dbReference type="SMART" id="SM00530">
    <property type="entry name" value="HTH_XRE"/>
    <property type="match status" value="1"/>
</dbReference>
<protein>
    <submittedName>
        <fullName evidence="3">Zn-dependent peptidase ImmA (M78 family)/DNA-binding XRE family transcriptional regulator</fullName>
    </submittedName>
</protein>
<dbReference type="Pfam" id="PF01381">
    <property type="entry name" value="HTH_3"/>
    <property type="match status" value="1"/>
</dbReference>
<dbReference type="InterPro" id="IPR010982">
    <property type="entry name" value="Lambda_DNA-bd_dom_sf"/>
</dbReference>
<evidence type="ECO:0000313" key="4">
    <source>
        <dbReference type="Proteomes" id="UP000529795"/>
    </source>
</evidence>
<comment type="caution">
    <text evidence="3">The sequence shown here is derived from an EMBL/GenBank/DDBJ whole genome shotgun (WGS) entry which is preliminary data.</text>
</comment>
<feature type="domain" description="HTH cro/C1-type" evidence="2">
    <location>
        <begin position="12"/>
        <end position="68"/>
    </location>
</feature>
<dbReference type="InterPro" id="IPR010359">
    <property type="entry name" value="IrrE_HExxH"/>
</dbReference>
<keyword evidence="4" id="KW-1185">Reference proteome</keyword>
<evidence type="ECO:0000256" key="1">
    <source>
        <dbReference type="ARBA" id="ARBA00007227"/>
    </source>
</evidence>